<sequence length="530" mass="59611">MSGDLMSELVLGLTYLEGYWRVLQVPRRPPQRRLSSSLLPLFQQPYGDMTRKLALIGPVESFTATPNAGPRLHPHHQRPPEERFHLFRNAYMGAFQHQRPPPPALFEHPGLKTDSHWRVVFGCRLLVFWPVEAFLTPSTPVLSNKSVMPYSRETGRHRWTGGYGGYKRVKQQRKKDRTTMSNPWSKQRFRLPPSPLQASTQANITFGALSPNSTATATPTRKRSHAGEDKENDYLPQLPSPKRPRCSEPAGTPRKWEDAKKLEHIMNAISEVGWGLGEFMWRLFCSKDDSGKAVSPRIIGEWFTTSYATVSSAGDDMYSLTTPYSDLRNVRAALSSFAVQVVHDRLLKEARTAVDPASGLHASLRKRAHSSVGWVDIGSVTVDQVANIIQQHQPLTWAFVSSIAGLGKEEDIEASRGEQHPTFVVATHASSMMNFTRNREARLLPLARGLYYFAHTVPVDVMEYSSRVGEIPAYNTIRHVLEELSSAEAAHWVATHVLSNLWLRFCKSHLHYHLVLGNITIIVPKSSGSK</sequence>
<evidence type="ECO:0000313" key="2">
    <source>
        <dbReference type="Proteomes" id="UP000308600"/>
    </source>
</evidence>
<proteinExistence type="predicted"/>
<dbReference type="Proteomes" id="UP000308600">
    <property type="component" value="Unassembled WGS sequence"/>
</dbReference>
<protein>
    <submittedName>
        <fullName evidence="1">Uncharacterized protein</fullName>
    </submittedName>
</protein>
<gene>
    <name evidence="1" type="ORF">BDN72DRAFT_947444</name>
</gene>
<keyword evidence="2" id="KW-1185">Reference proteome</keyword>
<dbReference type="EMBL" id="ML209074">
    <property type="protein sequence ID" value="TFK59120.1"/>
    <property type="molecule type" value="Genomic_DNA"/>
</dbReference>
<reference evidence="1 2" key="1">
    <citation type="journal article" date="2019" name="Nat. Ecol. Evol.">
        <title>Megaphylogeny resolves global patterns of mushroom evolution.</title>
        <authorList>
            <person name="Varga T."/>
            <person name="Krizsan K."/>
            <person name="Foldi C."/>
            <person name="Dima B."/>
            <person name="Sanchez-Garcia M."/>
            <person name="Sanchez-Ramirez S."/>
            <person name="Szollosi G.J."/>
            <person name="Szarkandi J.G."/>
            <person name="Papp V."/>
            <person name="Albert L."/>
            <person name="Andreopoulos W."/>
            <person name="Angelini C."/>
            <person name="Antonin V."/>
            <person name="Barry K.W."/>
            <person name="Bougher N.L."/>
            <person name="Buchanan P."/>
            <person name="Buyck B."/>
            <person name="Bense V."/>
            <person name="Catcheside P."/>
            <person name="Chovatia M."/>
            <person name="Cooper J."/>
            <person name="Damon W."/>
            <person name="Desjardin D."/>
            <person name="Finy P."/>
            <person name="Geml J."/>
            <person name="Haridas S."/>
            <person name="Hughes K."/>
            <person name="Justo A."/>
            <person name="Karasinski D."/>
            <person name="Kautmanova I."/>
            <person name="Kiss B."/>
            <person name="Kocsube S."/>
            <person name="Kotiranta H."/>
            <person name="LaButti K.M."/>
            <person name="Lechner B.E."/>
            <person name="Liimatainen K."/>
            <person name="Lipzen A."/>
            <person name="Lukacs Z."/>
            <person name="Mihaltcheva S."/>
            <person name="Morgado L.N."/>
            <person name="Niskanen T."/>
            <person name="Noordeloos M.E."/>
            <person name="Ohm R.A."/>
            <person name="Ortiz-Santana B."/>
            <person name="Ovrebo C."/>
            <person name="Racz N."/>
            <person name="Riley R."/>
            <person name="Savchenko A."/>
            <person name="Shiryaev A."/>
            <person name="Soop K."/>
            <person name="Spirin V."/>
            <person name="Szebenyi C."/>
            <person name="Tomsovsky M."/>
            <person name="Tulloss R.E."/>
            <person name="Uehling J."/>
            <person name="Grigoriev I.V."/>
            <person name="Vagvolgyi C."/>
            <person name="Papp T."/>
            <person name="Martin F.M."/>
            <person name="Miettinen O."/>
            <person name="Hibbett D.S."/>
            <person name="Nagy L.G."/>
        </authorList>
    </citation>
    <scope>NUCLEOTIDE SEQUENCE [LARGE SCALE GENOMIC DNA]</scope>
    <source>
        <strain evidence="1 2">NL-1719</strain>
    </source>
</reference>
<accession>A0ACD3A114</accession>
<name>A0ACD3A114_9AGAR</name>
<evidence type="ECO:0000313" key="1">
    <source>
        <dbReference type="EMBL" id="TFK59120.1"/>
    </source>
</evidence>
<organism evidence="1 2">
    <name type="scientific">Pluteus cervinus</name>
    <dbReference type="NCBI Taxonomy" id="181527"/>
    <lineage>
        <taxon>Eukaryota</taxon>
        <taxon>Fungi</taxon>
        <taxon>Dikarya</taxon>
        <taxon>Basidiomycota</taxon>
        <taxon>Agaricomycotina</taxon>
        <taxon>Agaricomycetes</taxon>
        <taxon>Agaricomycetidae</taxon>
        <taxon>Agaricales</taxon>
        <taxon>Pluteineae</taxon>
        <taxon>Pluteaceae</taxon>
        <taxon>Pluteus</taxon>
    </lineage>
</organism>